<proteinExistence type="predicted"/>
<evidence type="ECO:0000256" key="1">
    <source>
        <dbReference type="SAM" id="MobiDB-lite"/>
    </source>
</evidence>
<feature type="region of interest" description="Disordered" evidence="1">
    <location>
        <begin position="172"/>
        <end position="247"/>
    </location>
</feature>
<dbReference type="PROSITE" id="PS51318">
    <property type="entry name" value="TAT"/>
    <property type="match status" value="1"/>
</dbReference>
<protein>
    <recommendedName>
        <fullName evidence="4">Calcium-binding outer membrane-like protein</fullName>
    </recommendedName>
</protein>
<evidence type="ECO:0008006" key="4">
    <source>
        <dbReference type="Google" id="ProtNLM"/>
    </source>
</evidence>
<feature type="compositionally biased region" description="Acidic residues" evidence="1">
    <location>
        <begin position="172"/>
        <end position="233"/>
    </location>
</feature>
<dbReference type="EMBL" id="FORO01000008">
    <property type="protein sequence ID" value="SFI88999.1"/>
    <property type="molecule type" value="Genomic_DNA"/>
</dbReference>
<dbReference type="Proteomes" id="UP000182829">
    <property type="component" value="Unassembled WGS sequence"/>
</dbReference>
<gene>
    <name evidence="2" type="ORF">SAMN05443661_10890</name>
</gene>
<dbReference type="OMA" id="YYPEATF"/>
<accession>A0A1I3LW87</accession>
<organism evidence="2 3">
    <name type="scientific">Natronobacterium gregoryi</name>
    <dbReference type="NCBI Taxonomy" id="44930"/>
    <lineage>
        <taxon>Archaea</taxon>
        <taxon>Methanobacteriati</taxon>
        <taxon>Methanobacteriota</taxon>
        <taxon>Stenosarchaea group</taxon>
        <taxon>Halobacteria</taxon>
        <taxon>Halobacteriales</taxon>
        <taxon>Natrialbaceae</taxon>
        <taxon>Natronobacterium</taxon>
    </lineage>
</organism>
<evidence type="ECO:0000313" key="3">
    <source>
        <dbReference type="Proteomes" id="UP000182829"/>
    </source>
</evidence>
<reference evidence="2 3" key="1">
    <citation type="submission" date="2016-10" db="EMBL/GenBank/DDBJ databases">
        <authorList>
            <person name="de Groot N.N."/>
        </authorList>
    </citation>
    <scope>NUCLEOTIDE SEQUENCE [LARGE SCALE GENOMIC DNA]</scope>
    <source>
        <strain evidence="2 3">SP2</strain>
    </source>
</reference>
<dbReference type="AlphaFoldDB" id="A0A1I3LW87"/>
<name>A0A1I3LW87_9EURY</name>
<dbReference type="InterPro" id="IPR006311">
    <property type="entry name" value="TAT_signal"/>
</dbReference>
<evidence type="ECO:0000313" key="2">
    <source>
        <dbReference type="EMBL" id="SFI88999.1"/>
    </source>
</evidence>
<sequence length="247" mass="27186">MVPWTSETDAAIYACYGPSVAAHKGMRDMSEDYQNGDSRRSFMKKGTLAATALAVGAGATAGSTAAQENDEGEVVVHAHDYYPEATFEVLTEFDTPTRDSFLENLDEDGDVFDDPADWNVHAVRIETDGDGSPLGYVMEEETLNLSEGDGGSFAETASFRSPAMNLLEVDATAEEVDDEDDEVDDEDDEMNDEVDDEDDEMNDEVDDEDDEMNDEVDDEDDEMNDEVDDEENDNNNNNNDNDDGIFG</sequence>